<dbReference type="KEGG" id="orp:MOP44_20425"/>
<dbReference type="PANTHER" id="PTHR30161:SF1">
    <property type="entry name" value="FLAGELLAR BIOSYNTHESIS PROTEIN FLHA-RELATED"/>
    <property type="match status" value="1"/>
</dbReference>
<evidence type="ECO:0000256" key="2">
    <source>
        <dbReference type="ARBA" id="ARBA00008835"/>
    </source>
</evidence>
<dbReference type="Pfam" id="PF00771">
    <property type="entry name" value="FHIPEP"/>
    <property type="match status" value="1"/>
</dbReference>
<dbReference type="InterPro" id="IPR042196">
    <property type="entry name" value="FHIPEP_4"/>
</dbReference>
<dbReference type="GO" id="GO:0009306">
    <property type="term" value="P:protein secretion"/>
    <property type="evidence" value="ECO:0007669"/>
    <property type="project" value="InterPro"/>
</dbReference>
<dbReference type="Gene3D" id="1.10.8.540">
    <property type="entry name" value="FHIPEP family, domain 3"/>
    <property type="match status" value="1"/>
</dbReference>
<keyword evidence="9" id="KW-1185">Reference proteome</keyword>
<comment type="similarity">
    <text evidence="2">Belongs to the FHIPEP (flagella/HR/invasion proteins export pore) family.</text>
</comment>
<keyword evidence="6 7" id="KW-0472">Membrane</keyword>
<keyword evidence="3" id="KW-1003">Cell membrane</keyword>
<dbReference type="RefSeq" id="WP_260792257.1">
    <property type="nucleotide sequence ID" value="NZ_CP093313.1"/>
</dbReference>
<proteinExistence type="inferred from homology"/>
<dbReference type="GO" id="GO:0044780">
    <property type="term" value="P:bacterial-type flagellum assembly"/>
    <property type="evidence" value="ECO:0007669"/>
    <property type="project" value="TreeGrafter"/>
</dbReference>
<sequence>MSTTAVAPAPPSPAAFSFLARFKDYALPFAAISVIFVMLVPLPAVALDLLLALSMAASMIVFLASVQIRRAVELSVFPTLLLLLTLFRLSLNIASSRRILLHGSEGTSAAGKVIEAFGQFVVGGNYVVGFVLFLALIAIQFLVVSHGAVRTAEVTARFTLDALPGKQMAIDADMNAGSIDEAEARRRRQAVAREAEFYGAMDGAARFNQRDSLATILITAINIIAGLLIGTLQQGIGLSEAVRTYTILTVGDGLVTMIPSLLVSVAGGITLTRANSAGMLGGEIRQQLLARPSTLYLASIVTGALCLIPGLPKFAFLLVASVLFIAGRRVAAAPAAAPPAELGQIEKKKAEQQAQPNELANLLRLEDLTLEIGFQLIPLVDEKQGGQLLTRIRTLRRHLSGELGFLVPPVHISDNLRLKPREYVFSLRGLEIARWQTEGPQLLAVSGDANRRPLAGRETREPAFGVPALWIAPQLEEQAIAAGYSVVDAATVITTHLGELIRQHAWELLNRAEIKRLMESLNESHPKLMEELVPKLLTLGEVGRVLEQLLRERVSIRDFGAILEALLETAPLNKSTEALVEAARQAMGRRLVQPLLDGDGQLPVLLLDAAIEDEILSTVSPDPGQRMLSAASVPGTPLVRRLVDSLKSLIASSSPAASPVLLCPSPARYYVRRWLEPIFPRLAVVAAGEIPPEVRLRPVGTVR</sequence>
<dbReference type="Gene3D" id="3.40.50.12790">
    <property type="entry name" value="FHIPEP family, domain 4"/>
    <property type="match status" value="1"/>
</dbReference>
<dbReference type="Gene3D" id="3.40.30.60">
    <property type="entry name" value="FHIPEP family, domain 1"/>
    <property type="match status" value="1"/>
</dbReference>
<evidence type="ECO:0000313" key="9">
    <source>
        <dbReference type="Proteomes" id="UP001059380"/>
    </source>
</evidence>
<organism evidence="8 9">
    <name type="scientific">Occallatibacter riparius</name>
    <dbReference type="NCBI Taxonomy" id="1002689"/>
    <lineage>
        <taxon>Bacteria</taxon>
        <taxon>Pseudomonadati</taxon>
        <taxon>Acidobacteriota</taxon>
        <taxon>Terriglobia</taxon>
        <taxon>Terriglobales</taxon>
        <taxon>Acidobacteriaceae</taxon>
        <taxon>Occallatibacter</taxon>
    </lineage>
</organism>
<dbReference type="InterPro" id="IPR001712">
    <property type="entry name" value="T3SS_FHIPEP"/>
</dbReference>
<evidence type="ECO:0000256" key="6">
    <source>
        <dbReference type="ARBA" id="ARBA00023136"/>
    </source>
</evidence>
<evidence type="ECO:0000256" key="1">
    <source>
        <dbReference type="ARBA" id="ARBA00004651"/>
    </source>
</evidence>
<feature type="transmembrane region" description="Helical" evidence="7">
    <location>
        <begin position="253"/>
        <end position="274"/>
    </location>
</feature>
<dbReference type="InterPro" id="IPR042194">
    <property type="entry name" value="FHIPEP_1"/>
</dbReference>
<keyword evidence="8" id="KW-0969">Cilium</keyword>
<name>A0A9J7BJ34_9BACT</name>
<comment type="subcellular location">
    <subcellularLocation>
        <location evidence="1">Cell membrane</location>
        <topology evidence="1">Multi-pass membrane protein</topology>
    </subcellularLocation>
</comment>
<keyword evidence="8" id="KW-0282">Flagellum</keyword>
<evidence type="ECO:0000256" key="3">
    <source>
        <dbReference type="ARBA" id="ARBA00022475"/>
    </source>
</evidence>
<dbReference type="GO" id="GO:0005886">
    <property type="term" value="C:plasma membrane"/>
    <property type="evidence" value="ECO:0007669"/>
    <property type="project" value="UniProtKB-SubCell"/>
</dbReference>
<reference evidence="8" key="1">
    <citation type="submission" date="2021-04" db="EMBL/GenBank/DDBJ databases">
        <title>Phylogenetic analysis of Acidobacteriaceae.</title>
        <authorList>
            <person name="Qiu L."/>
            <person name="Zhang Q."/>
        </authorList>
    </citation>
    <scope>NUCLEOTIDE SEQUENCE</scope>
    <source>
        <strain evidence="8">DSM 25168</strain>
    </source>
</reference>
<feature type="transmembrane region" description="Helical" evidence="7">
    <location>
        <begin position="80"/>
        <end position="100"/>
    </location>
</feature>
<accession>A0A9J7BJ34</accession>
<protein>
    <submittedName>
        <fullName evidence="8">Flagellar biosynthesis protein FlhA</fullName>
    </submittedName>
</protein>
<dbReference type="Proteomes" id="UP001059380">
    <property type="component" value="Chromosome"/>
</dbReference>
<gene>
    <name evidence="8" type="ORF">MOP44_20425</name>
</gene>
<dbReference type="PANTHER" id="PTHR30161">
    <property type="entry name" value="FLAGELLAR EXPORT PROTEIN, MEMBRANE FLHA SUBUNIT-RELATED"/>
    <property type="match status" value="1"/>
</dbReference>
<evidence type="ECO:0000256" key="5">
    <source>
        <dbReference type="ARBA" id="ARBA00022989"/>
    </source>
</evidence>
<dbReference type="InterPro" id="IPR042193">
    <property type="entry name" value="FHIPEP_3"/>
</dbReference>
<feature type="transmembrane region" description="Helical" evidence="7">
    <location>
        <begin position="25"/>
        <end position="43"/>
    </location>
</feature>
<evidence type="ECO:0000256" key="4">
    <source>
        <dbReference type="ARBA" id="ARBA00022692"/>
    </source>
</evidence>
<feature type="transmembrane region" description="Helical" evidence="7">
    <location>
        <begin position="295"/>
        <end position="326"/>
    </location>
</feature>
<keyword evidence="4 7" id="KW-0812">Transmembrane</keyword>
<dbReference type="PIRSF" id="PIRSF005419">
    <property type="entry name" value="FlhA"/>
    <property type="match status" value="1"/>
</dbReference>
<keyword evidence="5 7" id="KW-1133">Transmembrane helix</keyword>
<evidence type="ECO:0000313" key="8">
    <source>
        <dbReference type="EMBL" id="UWZ82924.1"/>
    </source>
</evidence>
<dbReference type="AlphaFoldDB" id="A0A9J7BJ34"/>
<feature type="transmembrane region" description="Helical" evidence="7">
    <location>
        <begin position="213"/>
        <end position="233"/>
    </location>
</feature>
<dbReference type="PRINTS" id="PR00949">
    <property type="entry name" value="TYPE3IMAPROT"/>
</dbReference>
<keyword evidence="8" id="KW-0966">Cell projection</keyword>
<evidence type="ECO:0000256" key="7">
    <source>
        <dbReference type="SAM" id="Phobius"/>
    </source>
</evidence>
<dbReference type="EMBL" id="CP093313">
    <property type="protein sequence ID" value="UWZ82924.1"/>
    <property type="molecule type" value="Genomic_DNA"/>
</dbReference>
<feature type="transmembrane region" description="Helical" evidence="7">
    <location>
        <begin position="120"/>
        <end position="143"/>
    </location>
</feature>